<dbReference type="GO" id="GO:0016787">
    <property type="term" value="F:hydrolase activity"/>
    <property type="evidence" value="ECO:0007669"/>
    <property type="project" value="UniProtKB-KW"/>
</dbReference>
<dbReference type="Gene3D" id="3.40.50.1820">
    <property type="entry name" value="alpha/beta hydrolase"/>
    <property type="match status" value="1"/>
</dbReference>
<dbReference type="Proteomes" id="UP001234798">
    <property type="component" value="Chromosome"/>
</dbReference>
<sequence length="601" mass="66548">MAQPTHQIATTLSPEGTETAHVLMSSESNTRRCHIEVPPDRAIPVIFVPGIMGSPLLSLSSASELIKQKTKWAWYPDKPLWMANLRGSYTNLSPAERKRLLNPATTRALSEASTRGIMEPENSAEGRELRALLKSHVKTLWPDEAIRRGWASVMVSSYGPILDFLEAQLRFIATPECKPYPGILRSMPHDPSEWGQLTGYAPLNQAALSKASKFQYPVYAVGYNWLESNDQAADHLANCIRAIMARCEATLPVKCRHGAILVTHSMGGLVARMCAKRNPDLIQGVVHGVQPALGAATAYRRVRAGWDWKASWNPKDTVVSMLGANALAERGHELMPVFGNAAGPLELLPNKQYGQGWLKVICEGKEIFSAPSINFEGIANPYSDIYLNSTAWWRLMLPGWLDPPEDSDSKTDRTHSVHAAWKNYSEQIRAAEAFHNLLADYYHPNTYSHYGADEQYKAFHRITWKLTVGNVPSQTHGLPSTRLPVPTAEQAMNLRLVTDNMAGRVTMINDQSEAQWLEQHGWGITHDTRGDRYMADLQGQDEAGDETVPAHSAAASGHKAKFVARMTGFGHQDSYKDAKVQAVTLYSILRIGATAIELPRA</sequence>
<dbReference type="RefSeq" id="WP_306938186.1">
    <property type="nucleotide sequence ID" value="NZ_CP132976.1"/>
</dbReference>
<name>A0ABY9LWD3_9BURK</name>
<keyword evidence="1" id="KW-0378">Hydrolase</keyword>
<organism evidence="1 2">
    <name type="scientific">Achromobacter seleniivolatilans</name>
    <dbReference type="NCBI Taxonomy" id="3047478"/>
    <lineage>
        <taxon>Bacteria</taxon>
        <taxon>Pseudomonadati</taxon>
        <taxon>Pseudomonadota</taxon>
        <taxon>Betaproteobacteria</taxon>
        <taxon>Burkholderiales</taxon>
        <taxon>Alcaligenaceae</taxon>
        <taxon>Achromobacter</taxon>
    </lineage>
</organism>
<dbReference type="EMBL" id="CP132976">
    <property type="protein sequence ID" value="WMD18790.1"/>
    <property type="molecule type" value="Genomic_DNA"/>
</dbReference>
<protein>
    <submittedName>
        <fullName evidence="1">Alpha/beta hydrolase</fullName>
    </submittedName>
</protein>
<dbReference type="InterPro" id="IPR029058">
    <property type="entry name" value="AB_hydrolase_fold"/>
</dbReference>
<evidence type="ECO:0000313" key="2">
    <source>
        <dbReference type="Proteomes" id="UP001234798"/>
    </source>
</evidence>
<evidence type="ECO:0000313" key="1">
    <source>
        <dbReference type="EMBL" id="WMD18790.1"/>
    </source>
</evidence>
<reference evidence="1 2" key="1">
    <citation type="submission" date="2023-08" db="EMBL/GenBank/DDBJ databases">
        <title>Achromobacter seleniivolatilans sp. nov., isolated from seleniferous soil.</title>
        <authorList>
            <person name="Zhang S."/>
            <person name="Li K."/>
            <person name="Peng J."/>
            <person name="Zhao Q."/>
            <person name="Wang H."/>
            <person name="Guo Y."/>
        </authorList>
    </citation>
    <scope>NUCLEOTIDE SEQUENCE [LARGE SCALE GENOMIC DNA]</scope>
    <source>
        <strain evidence="1 2">R39</strain>
    </source>
</reference>
<keyword evidence="2" id="KW-1185">Reference proteome</keyword>
<proteinExistence type="predicted"/>
<gene>
    <name evidence="1" type="ORF">RAS12_19445</name>
</gene>
<accession>A0ABY9LWD3</accession>
<dbReference type="SUPFAM" id="SSF53474">
    <property type="entry name" value="alpha/beta-Hydrolases"/>
    <property type="match status" value="1"/>
</dbReference>